<evidence type="ECO:0000256" key="1">
    <source>
        <dbReference type="SAM" id="MobiDB-lite"/>
    </source>
</evidence>
<protein>
    <submittedName>
        <fullName evidence="2">Uncharacterized protein</fullName>
    </submittedName>
</protein>
<reference evidence="2" key="1">
    <citation type="submission" date="2023-03" db="EMBL/GenBank/DDBJ databases">
        <title>Massive genome expansion in bonnet fungi (Mycena s.s.) driven by repeated elements and novel gene families across ecological guilds.</title>
        <authorList>
            <consortium name="Lawrence Berkeley National Laboratory"/>
            <person name="Harder C.B."/>
            <person name="Miyauchi S."/>
            <person name="Viragh M."/>
            <person name="Kuo A."/>
            <person name="Thoen E."/>
            <person name="Andreopoulos B."/>
            <person name="Lu D."/>
            <person name="Skrede I."/>
            <person name="Drula E."/>
            <person name="Henrissat B."/>
            <person name="Morin E."/>
            <person name="Kohler A."/>
            <person name="Barry K."/>
            <person name="LaButti K."/>
            <person name="Morin E."/>
            <person name="Salamov A."/>
            <person name="Lipzen A."/>
            <person name="Mereny Z."/>
            <person name="Hegedus B."/>
            <person name="Baldrian P."/>
            <person name="Stursova M."/>
            <person name="Weitz H."/>
            <person name="Taylor A."/>
            <person name="Grigoriev I.V."/>
            <person name="Nagy L.G."/>
            <person name="Martin F."/>
            <person name="Kauserud H."/>
        </authorList>
    </citation>
    <scope>NUCLEOTIDE SEQUENCE</scope>
    <source>
        <strain evidence="2">CBHHK067</strain>
    </source>
</reference>
<dbReference type="AlphaFoldDB" id="A0AAD7FHH6"/>
<name>A0AAD7FHH6_MYCRO</name>
<feature type="region of interest" description="Disordered" evidence="1">
    <location>
        <begin position="56"/>
        <end position="129"/>
    </location>
</feature>
<feature type="region of interest" description="Disordered" evidence="1">
    <location>
        <begin position="179"/>
        <end position="198"/>
    </location>
</feature>
<sequence length="233" mass="23921">MVRPEHDYRTVVFGEIASFPARPRYLGVVGFQARTMAVAALAAPVVDAAGSVTPTPVPVADTGPQKAQHTPAAQLPSTTPLLDLALPTTPTNPLAPAAVPGRNGDPPVAPSTSPRQRAVTSSSLSPTLYPQTPGDFYIHPSAAPVRWTPIASSPLGAFDGIGLTMGGDAAQIQTNLASAFHPPSTPEGSGSQQQPQARGEYIGGREGAQTGMRRAASVVVFANVKLSSCLSPT</sequence>
<comment type="caution">
    <text evidence="2">The sequence shown here is derived from an EMBL/GenBank/DDBJ whole genome shotgun (WGS) entry which is preliminary data.</text>
</comment>
<gene>
    <name evidence="2" type="ORF">B0H17DRAFT_1152235</name>
</gene>
<feature type="compositionally biased region" description="Polar residues" evidence="1">
    <location>
        <begin position="186"/>
        <end position="196"/>
    </location>
</feature>
<dbReference type="Proteomes" id="UP001221757">
    <property type="component" value="Unassembled WGS sequence"/>
</dbReference>
<accession>A0AAD7FHH6</accession>
<evidence type="ECO:0000313" key="2">
    <source>
        <dbReference type="EMBL" id="KAJ7619027.1"/>
    </source>
</evidence>
<evidence type="ECO:0000313" key="3">
    <source>
        <dbReference type="Proteomes" id="UP001221757"/>
    </source>
</evidence>
<dbReference type="EMBL" id="JARKIE010000736">
    <property type="protein sequence ID" value="KAJ7619027.1"/>
    <property type="molecule type" value="Genomic_DNA"/>
</dbReference>
<feature type="compositionally biased region" description="Polar residues" evidence="1">
    <location>
        <begin position="110"/>
        <end position="129"/>
    </location>
</feature>
<feature type="compositionally biased region" description="Low complexity" evidence="1">
    <location>
        <begin position="75"/>
        <end position="98"/>
    </location>
</feature>
<proteinExistence type="predicted"/>
<organism evidence="2 3">
    <name type="scientific">Mycena rosella</name>
    <name type="common">Pink bonnet</name>
    <name type="synonym">Agaricus rosellus</name>
    <dbReference type="NCBI Taxonomy" id="1033263"/>
    <lineage>
        <taxon>Eukaryota</taxon>
        <taxon>Fungi</taxon>
        <taxon>Dikarya</taxon>
        <taxon>Basidiomycota</taxon>
        <taxon>Agaricomycotina</taxon>
        <taxon>Agaricomycetes</taxon>
        <taxon>Agaricomycetidae</taxon>
        <taxon>Agaricales</taxon>
        <taxon>Marasmiineae</taxon>
        <taxon>Mycenaceae</taxon>
        <taxon>Mycena</taxon>
    </lineage>
</organism>
<keyword evidence="3" id="KW-1185">Reference proteome</keyword>